<dbReference type="SUPFAM" id="SSF57829">
    <property type="entry name" value="Zn-binding ribosomal proteins"/>
    <property type="match status" value="1"/>
</dbReference>
<dbReference type="GO" id="GO:0005737">
    <property type="term" value="C:cytoplasm"/>
    <property type="evidence" value="ECO:0007669"/>
    <property type="project" value="UniProtKB-ARBA"/>
</dbReference>
<dbReference type="NCBIfam" id="TIGR01023">
    <property type="entry name" value="rpmG_bact"/>
    <property type="match status" value="1"/>
</dbReference>
<keyword evidence="7" id="KW-1185">Reference proteome</keyword>
<evidence type="ECO:0000313" key="7">
    <source>
        <dbReference type="Proteomes" id="UP000325155"/>
    </source>
</evidence>
<evidence type="ECO:0000256" key="3">
    <source>
        <dbReference type="ARBA" id="ARBA00023274"/>
    </source>
</evidence>
<dbReference type="GO" id="GO:0005840">
    <property type="term" value="C:ribosome"/>
    <property type="evidence" value="ECO:0007669"/>
    <property type="project" value="UniProtKB-KW"/>
</dbReference>
<dbReference type="InterPro" id="IPR011332">
    <property type="entry name" value="Ribosomal_zn-bd"/>
</dbReference>
<dbReference type="Proteomes" id="UP000325155">
    <property type="component" value="Chromosome"/>
</dbReference>
<evidence type="ECO:0000313" key="6">
    <source>
        <dbReference type="EMBL" id="QEK38094.1"/>
    </source>
</evidence>
<proteinExistence type="inferred from homology"/>
<gene>
    <name evidence="6" type="primary">rpmG</name>
    <name evidence="6" type="ORF">FZC35_01750</name>
</gene>
<dbReference type="OrthoDB" id="197660at2"/>
<dbReference type="RefSeq" id="WP_148980941.1">
    <property type="nucleotide sequence ID" value="NZ_CP043315.1"/>
</dbReference>
<dbReference type="EMBL" id="CP043315">
    <property type="protein sequence ID" value="QEK38094.1"/>
    <property type="molecule type" value="Genomic_DNA"/>
</dbReference>
<reference evidence="6 7" key="1">
    <citation type="submission" date="2019-08" db="EMBL/GenBank/DDBJ databases">
        <title>Highly reduced genomes of protist endosymbionts show evolutionary convergence.</title>
        <authorList>
            <person name="George E."/>
            <person name="Husnik F."/>
            <person name="Tashyreva D."/>
            <person name="Prokopchuk G."/>
            <person name="Horak A."/>
            <person name="Kwong W.K."/>
            <person name="Lukes J."/>
            <person name="Keeling P.J."/>
        </authorList>
    </citation>
    <scope>NUCLEOTIDE SEQUENCE [LARGE SCALE GENOMIC DNA]</scope>
    <source>
        <strain evidence="6">1605</strain>
    </source>
</reference>
<keyword evidence="2 6" id="KW-0689">Ribosomal protein</keyword>
<dbReference type="GO" id="GO:0003735">
    <property type="term" value="F:structural constituent of ribosome"/>
    <property type="evidence" value="ECO:0007669"/>
    <property type="project" value="InterPro"/>
</dbReference>
<dbReference type="AlphaFoldDB" id="A0A5C0UGD4"/>
<organism evidence="6 7">
    <name type="scientific">Candidatus Cytomitobacter indipagum</name>
    <dbReference type="NCBI Taxonomy" id="2601575"/>
    <lineage>
        <taxon>Bacteria</taxon>
        <taxon>Pseudomonadati</taxon>
        <taxon>Pseudomonadota</taxon>
        <taxon>Alphaproteobacteria</taxon>
        <taxon>Holosporales</taxon>
        <taxon>Holosporaceae</taxon>
        <taxon>Candidatus Cytomitobacter</taxon>
    </lineage>
</organism>
<name>A0A5C0UGD4_9PROT</name>
<dbReference type="InterPro" id="IPR001705">
    <property type="entry name" value="Ribosomal_bL33"/>
</dbReference>
<evidence type="ECO:0000256" key="2">
    <source>
        <dbReference type="ARBA" id="ARBA00022980"/>
    </source>
</evidence>
<dbReference type="GO" id="GO:0006412">
    <property type="term" value="P:translation"/>
    <property type="evidence" value="ECO:0007669"/>
    <property type="project" value="InterPro"/>
</dbReference>
<keyword evidence="3" id="KW-0687">Ribonucleoprotein</keyword>
<accession>A0A5C0UGD4</accession>
<dbReference type="GO" id="GO:1990904">
    <property type="term" value="C:ribonucleoprotein complex"/>
    <property type="evidence" value="ECO:0007669"/>
    <property type="project" value="UniProtKB-KW"/>
</dbReference>
<protein>
    <recommendedName>
        <fullName evidence="4">Large ribosomal subunit protein bL33</fullName>
    </recommendedName>
    <alternativeName>
        <fullName evidence="5">50S ribosomal protein L33</fullName>
    </alternativeName>
</protein>
<evidence type="ECO:0000256" key="5">
    <source>
        <dbReference type="ARBA" id="ARBA00035488"/>
    </source>
</evidence>
<comment type="similarity">
    <text evidence="1">Belongs to the bacterial ribosomal protein bL33 family.</text>
</comment>
<sequence length="53" mass="5921">MAKKNDLGLIALVGDGYFGVCKKTGGMKGRKLELKKYSSKLRKHVVVKEKKLK</sequence>
<evidence type="ECO:0000256" key="1">
    <source>
        <dbReference type="ARBA" id="ARBA00007596"/>
    </source>
</evidence>
<dbReference type="KEGG" id="cip:FZC35_01750"/>
<evidence type="ECO:0000256" key="4">
    <source>
        <dbReference type="ARBA" id="ARBA00035176"/>
    </source>
</evidence>
<dbReference type="Gene3D" id="2.20.28.120">
    <property type="entry name" value="Ribosomal protein L33"/>
    <property type="match status" value="1"/>
</dbReference>
<dbReference type="InterPro" id="IPR038584">
    <property type="entry name" value="Ribosomal_bL33_sf"/>
</dbReference>